<dbReference type="RefSeq" id="WP_106590583.1">
    <property type="nucleotide sequence ID" value="NZ_PYGI01000003.1"/>
</dbReference>
<sequence length="89" mass="10152">MNTLITTLALSAALLSGQAFAGDKCNVPVDEWQTEAAFRDAIVQKGWEITKFKIDDGCYEIDGRDEKQRRIEAYFNPKTFEMVKMELDD</sequence>
<evidence type="ECO:0000256" key="1">
    <source>
        <dbReference type="SAM" id="SignalP"/>
    </source>
</evidence>
<dbReference type="OrthoDB" id="5625293at2"/>
<evidence type="ECO:0000313" key="4">
    <source>
        <dbReference type="Proteomes" id="UP000242133"/>
    </source>
</evidence>
<evidence type="ECO:0000259" key="2">
    <source>
        <dbReference type="Pfam" id="PF13670"/>
    </source>
</evidence>
<dbReference type="Pfam" id="PF13670">
    <property type="entry name" value="PepSY_2"/>
    <property type="match status" value="1"/>
</dbReference>
<feature type="chain" id="PRO_5015173894" description="PepSY domain-containing protein" evidence="1">
    <location>
        <begin position="22"/>
        <end position="89"/>
    </location>
</feature>
<name>A0A2P8F218_9GAMM</name>
<proteinExistence type="predicted"/>
<gene>
    <name evidence="3" type="ORF">CLV44_10335</name>
</gene>
<accession>A0A2P8F218</accession>
<protein>
    <recommendedName>
        <fullName evidence="2">PepSY domain-containing protein</fullName>
    </recommendedName>
</protein>
<reference evidence="3 4" key="1">
    <citation type="submission" date="2018-03" db="EMBL/GenBank/DDBJ databases">
        <title>Genomic Encyclopedia of Archaeal and Bacterial Type Strains, Phase II (KMG-II): from individual species to whole genera.</title>
        <authorList>
            <person name="Goeker M."/>
        </authorList>
    </citation>
    <scope>NUCLEOTIDE SEQUENCE [LARGE SCALE GENOMIC DNA]</scope>
    <source>
        <strain evidence="3 4">DSM 17586</strain>
    </source>
</reference>
<keyword evidence="4" id="KW-1185">Reference proteome</keyword>
<comment type="caution">
    <text evidence="3">The sequence shown here is derived from an EMBL/GenBank/DDBJ whole genome shotgun (WGS) entry which is preliminary data.</text>
</comment>
<organism evidence="3 4">
    <name type="scientific">Marinobacterium halophilum</name>
    <dbReference type="NCBI Taxonomy" id="267374"/>
    <lineage>
        <taxon>Bacteria</taxon>
        <taxon>Pseudomonadati</taxon>
        <taxon>Pseudomonadota</taxon>
        <taxon>Gammaproteobacteria</taxon>
        <taxon>Oceanospirillales</taxon>
        <taxon>Oceanospirillaceae</taxon>
        <taxon>Marinobacterium</taxon>
    </lineage>
</organism>
<dbReference type="EMBL" id="PYGI01000003">
    <property type="protein sequence ID" value="PSL15754.1"/>
    <property type="molecule type" value="Genomic_DNA"/>
</dbReference>
<dbReference type="AlphaFoldDB" id="A0A2P8F218"/>
<dbReference type="Proteomes" id="UP000242133">
    <property type="component" value="Unassembled WGS sequence"/>
</dbReference>
<keyword evidence="1" id="KW-0732">Signal</keyword>
<feature type="domain" description="PepSY" evidence="2">
    <location>
        <begin position="6"/>
        <end position="85"/>
    </location>
</feature>
<feature type="signal peptide" evidence="1">
    <location>
        <begin position="1"/>
        <end position="21"/>
    </location>
</feature>
<evidence type="ECO:0000313" key="3">
    <source>
        <dbReference type="EMBL" id="PSL15754.1"/>
    </source>
</evidence>
<dbReference type="InterPro" id="IPR025711">
    <property type="entry name" value="PepSY"/>
</dbReference>